<dbReference type="Proteomes" id="UP000035996">
    <property type="component" value="Unassembled WGS sequence"/>
</dbReference>
<comment type="caution">
    <text evidence="1">The sequence shown here is derived from an EMBL/GenBank/DDBJ whole genome shotgun (WGS) entry which is preliminary data.</text>
</comment>
<protein>
    <submittedName>
        <fullName evidence="1">Uncharacterized protein</fullName>
    </submittedName>
</protein>
<dbReference type="AlphaFoldDB" id="A0A0J6FPH5"/>
<dbReference type="STRING" id="157733.AB986_19270"/>
<dbReference type="OrthoDB" id="2454402at2"/>
<name>A0A0J6FPH5_9BACL</name>
<keyword evidence="2" id="KW-1185">Reference proteome</keyword>
<sequence length="60" mass="6949">MTKKKVEDSMYEGRDKYDMDIDRMVNEGMAGGAVHQSYKQAQIEEAIPLMEQEPPRSKEK</sequence>
<reference evidence="1" key="1">
    <citation type="submission" date="2015-06" db="EMBL/GenBank/DDBJ databases">
        <authorList>
            <person name="Liu B."/>
            <person name="Wang J."/>
            <person name="Zhu Y."/>
            <person name="Liu G."/>
            <person name="Chen Q."/>
            <person name="Zheng C."/>
            <person name="Che J."/>
            <person name="Ge C."/>
            <person name="Shi H."/>
            <person name="Pan Z."/>
            <person name="Liu X."/>
        </authorList>
    </citation>
    <scope>NUCLEOTIDE SEQUENCE [LARGE SCALE GENOMIC DNA]</scope>
    <source>
        <strain evidence="1">DSM 16346</strain>
    </source>
</reference>
<dbReference type="RefSeq" id="WP_048313239.1">
    <property type="nucleotide sequence ID" value="NZ_CP119526.1"/>
</dbReference>
<dbReference type="EMBL" id="LELK01000009">
    <property type="protein sequence ID" value="KMM36257.1"/>
    <property type="molecule type" value="Genomic_DNA"/>
</dbReference>
<organism evidence="1 2">
    <name type="scientific">Guptibacillus hwajinpoensis</name>
    <dbReference type="NCBI Taxonomy" id="208199"/>
    <lineage>
        <taxon>Bacteria</taxon>
        <taxon>Bacillati</taxon>
        <taxon>Bacillota</taxon>
        <taxon>Bacilli</taxon>
        <taxon>Bacillales</taxon>
        <taxon>Guptibacillaceae</taxon>
        <taxon>Guptibacillus</taxon>
    </lineage>
</organism>
<evidence type="ECO:0000313" key="2">
    <source>
        <dbReference type="Proteomes" id="UP000035996"/>
    </source>
</evidence>
<accession>A0A0J6FPH5</accession>
<gene>
    <name evidence="1" type="ORF">AB986_19270</name>
</gene>
<evidence type="ECO:0000313" key="1">
    <source>
        <dbReference type="EMBL" id="KMM36257.1"/>
    </source>
</evidence>
<dbReference type="GeneID" id="301328990"/>
<proteinExistence type="predicted"/>